<feature type="signal peptide" evidence="1">
    <location>
        <begin position="1"/>
        <end position="34"/>
    </location>
</feature>
<dbReference type="EMBL" id="JAHXRI010000010">
    <property type="protein sequence ID" value="MBZ1351168.1"/>
    <property type="molecule type" value="Genomic_DNA"/>
</dbReference>
<comment type="caution">
    <text evidence="2">The sequence shown here is derived from an EMBL/GenBank/DDBJ whole genome shotgun (WGS) entry which is preliminary data.</text>
</comment>
<name>A0A953T283_9BURK</name>
<evidence type="ECO:0000256" key="1">
    <source>
        <dbReference type="SAM" id="SignalP"/>
    </source>
</evidence>
<keyword evidence="3" id="KW-1185">Reference proteome</keyword>
<proteinExistence type="predicted"/>
<feature type="chain" id="PRO_5037739647" description="Lipoprotein" evidence="1">
    <location>
        <begin position="35"/>
        <end position="183"/>
    </location>
</feature>
<protein>
    <recommendedName>
        <fullName evidence="4">Lipoprotein</fullName>
    </recommendedName>
</protein>
<sequence length="183" mass="21280">MKRLREMRQTNLRMKLGLLAIAFVLSGCQSSATKQETATPVAKPATVVTFAQANRCLDDLNDSDVGKRVFSQILYSPAIAREYSYLENSTQYLTDTQVELLKEFREKNKECRALRLQAFREYELKVQLTIFHNEIDQMFDELQNKRITIGQGNKQSNVIRARYQAEVRKFFDRSKEVDEERVG</sequence>
<gene>
    <name evidence="2" type="ORF">KZZ10_10970</name>
</gene>
<evidence type="ECO:0000313" key="2">
    <source>
        <dbReference type="EMBL" id="MBZ1351168.1"/>
    </source>
</evidence>
<organism evidence="2 3">
    <name type="scientific">Zwartia hollandica</name>
    <dbReference type="NCBI Taxonomy" id="324606"/>
    <lineage>
        <taxon>Bacteria</taxon>
        <taxon>Pseudomonadati</taxon>
        <taxon>Pseudomonadota</taxon>
        <taxon>Betaproteobacteria</taxon>
        <taxon>Burkholderiales</taxon>
        <taxon>Alcaligenaceae</taxon>
        <taxon>Zwartia</taxon>
    </lineage>
</organism>
<reference evidence="2" key="1">
    <citation type="submission" date="2021-07" db="EMBL/GenBank/DDBJ databases">
        <title>New genus and species of the family Alcaligenaceae.</title>
        <authorList>
            <person name="Hahn M.W."/>
        </authorList>
    </citation>
    <scope>NUCLEOTIDE SEQUENCE</scope>
    <source>
        <strain evidence="2">LF4-65</strain>
    </source>
</reference>
<evidence type="ECO:0000313" key="3">
    <source>
        <dbReference type="Proteomes" id="UP000739565"/>
    </source>
</evidence>
<evidence type="ECO:0008006" key="4">
    <source>
        <dbReference type="Google" id="ProtNLM"/>
    </source>
</evidence>
<dbReference type="RefSeq" id="WP_259661585.1">
    <property type="nucleotide sequence ID" value="NZ_JAHXRI010000010.1"/>
</dbReference>
<dbReference type="AlphaFoldDB" id="A0A953T283"/>
<dbReference type="Proteomes" id="UP000739565">
    <property type="component" value="Unassembled WGS sequence"/>
</dbReference>
<dbReference type="PROSITE" id="PS51257">
    <property type="entry name" value="PROKAR_LIPOPROTEIN"/>
    <property type="match status" value="1"/>
</dbReference>
<keyword evidence="1" id="KW-0732">Signal</keyword>
<accession>A0A953T283</accession>